<evidence type="ECO:0000259" key="3">
    <source>
        <dbReference type="PROSITE" id="PS51740"/>
    </source>
</evidence>
<feature type="compositionally biased region" description="Basic and acidic residues" evidence="2">
    <location>
        <begin position="1"/>
        <end position="10"/>
    </location>
</feature>
<proteinExistence type="predicted"/>
<dbReference type="EMBL" id="JACHNZ010000040">
    <property type="protein sequence ID" value="MBB4633337.1"/>
    <property type="molecule type" value="Genomic_DNA"/>
</dbReference>
<reference evidence="4 5" key="1">
    <citation type="submission" date="2020-08" db="EMBL/GenBank/DDBJ databases">
        <title>Genomic Encyclopedia of Type Strains, Phase IV (KMG-IV): sequencing the most valuable type-strain genomes for metagenomic binning, comparative biology and taxonomic classification.</title>
        <authorList>
            <person name="Goeker M."/>
        </authorList>
    </citation>
    <scope>NUCLEOTIDE SEQUENCE [LARGE SCALE GENOMIC DNA]</scope>
    <source>
        <strain evidence="4 5">DSM 17328</strain>
    </source>
</reference>
<gene>
    <name evidence="4" type="ORF">GGQ98_002972</name>
</gene>
<dbReference type="GO" id="GO:0003677">
    <property type="term" value="F:DNA binding"/>
    <property type="evidence" value="ECO:0007669"/>
    <property type="project" value="UniProtKB-UniRule"/>
</dbReference>
<evidence type="ECO:0000256" key="2">
    <source>
        <dbReference type="SAM" id="MobiDB-lite"/>
    </source>
</evidence>
<dbReference type="AlphaFoldDB" id="A0A7W7F858"/>
<keyword evidence="5" id="KW-1185">Reference proteome</keyword>
<feature type="domain" description="SpoVT-AbrB" evidence="3">
    <location>
        <begin position="12"/>
        <end position="58"/>
    </location>
</feature>
<keyword evidence="1 4" id="KW-0238">DNA-binding</keyword>
<evidence type="ECO:0000313" key="4">
    <source>
        <dbReference type="EMBL" id="MBB4633337.1"/>
    </source>
</evidence>
<name>A0A7W7F858_9SPHN</name>
<protein>
    <submittedName>
        <fullName evidence="4">Bifunctional DNA-binding transcriptional regulator/antitoxin component of YhaV-PrlF toxin-antitoxin module</fullName>
    </submittedName>
</protein>
<dbReference type="InterPro" id="IPR007159">
    <property type="entry name" value="SpoVT-AbrB_dom"/>
</dbReference>
<comment type="caution">
    <text evidence="4">The sequence shown here is derived from an EMBL/GenBank/DDBJ whole genome shotgun (WGS) entry which is preliminary data.</text>
</comment>
<dbReference type="PROSITE" id="PS51740">
    <property type="entry name" value="SPOVT_ABRB"/>
    <property type="match status" value="1"/>
</dbReference>
<dbReference type="InterPro" id="IPR037914">
    <property type="entry name" value="SpoVT-AbrB_sf"/>
</dbReference>
<organism evidence="4 5">
    <name type="scientific">Sphingosinicella soli</name>
    <dbReference type="NCBI Taxonomy" id="333708"/>
    <lineage>
        <taxon>Bacteria</taxon>
        <taxon>Pseudomonadati</taxon>
        <taxon>Pseudomonadota</taxon>
        <taxon>Alphaproteobacteria</taxon>
        <taxon>Sphingomonadales</taxon>
        <taxon>Sphingosinicellaceae</taxon>
        <taxon>Sphingosinicella</taxon>
    </lineage>
</organism>
<dbReference type="Proteomes" id="UP000566324">
    <property type="component" value="Unassembled WGS sequence"/>
</dbReference>
<sequence>MNTSPRHTEGFGRAVPVGANGRMNLPADVRRALGLEGAGKVFFEQDSEGVRIMTFAQRLERARGRLRSFVKTGERISDELIRERRAEDRNETGRRG</sequence>
<dbReference type="SMART" id="SM00966">
    <property type="entry name" value="SpoVT_AbrB"/>
    <property type="match status" value="1"/>
</dbReference>
<evidence type="ECO:0000256" key="1">
    <source>
        <dbReference type="PROSITE-ProRule" id="PRU01076"/>
    </source>
</evidence>
<accession>A0A7W7F858</accession>
<dbReference type="SUPFAM" id="SSF89447">
    <property type="entry name" value="AbrB/MazE/MraZ-like"/>
    <property type="match status" value="1"/>
</dbReference>
<dbReference type="RefSeq" id="WP_184070852.1">
    <property type="nucleotide sequence ID" value="NZ_JACHNZ010000040.1"/>
</dbReference>
<feature type="region of interest" description="Disordered" evidence="2">
    <location>
        <begin position="1"/>
        <end position="20"/>
    </location>
</feature>
<evidence type="ECO:0000313" key="5">
    <source>
        <dbReference type="Proteomes" id="UP000566324"/>
    </source>
</evidence>